<proteinExistence type="predicted"/>
<name>A0A164A1E6_9MYCO</name>
<evidence type="ECO:0000256" key="6">
    <source>
        <dbReference type="SAM" id="Phobius"/>
    </source>
</evidence>
<evidence type="ECO:0000256" key="3">
    <source>
        <dbReference type="ARBA" id="ARBA00022692"/>
    </source>
</evidence>
<dbReference type="EMBL" id="LWCI01000110">
    <property type="protein sequence ID" value="KZS62009.1"/>
    <property type="molecule type" value="Genomic_DNA"/>
</dbReference>
<gene>
    <name evidence="8" type="ORF">A4G28_18380</name>
</gene>
<evidence type="ECO:0000313" key="8">
    <source>
        <dbReference type="EMBL" id="KZS62009.1"/>
    </source>
</evidence>
<dbReference type="GO" id="GO:0005886">
    <property type="term" value="C:plasma membrane"/>
    <property type="evidence" value="ECO:0007669"/>
    <property type="project" value="UniProtKB-SubCell"/>
</dbReference>
<feature type="transmembrane region" description="Helical" evidence="6">
    <location>
        <begin position="56"/>
        <end position="78"/>
    </location>
</feature>
<protein>
    <recommendedName>
        <fullName evidence="7">ABC3 transporter permease C-terminal domain-containing protein</fullName>
    </recommendedName>
</protein>
<dbReference type="Pfam" id="PF02687">
    <property type="entry name" value="FtsX"/>
    <property type="match status" value="1"/>
</dbReference>
<evidence type="ECO:0000313" key="9">
    <source>
        <dbReference type="Proteomes" id="UP000077342"/>
    </source>
</evidence>
<dbReference type="Proteomes" id="UP000077342">
    <property type="component" value="Unassembled WGS sequence"/>
</dbReference>
<keyword evidence="3 6" id="KW-0812">Transmembrane</keyword>
<comment type="subcellular location">
    <subcellularLocation>
        <location evidence="1">Cell membrane</location>
        <topology evidence="1">Multi-pass membrane protein</topology>
    </subcellularLocation>
</comment>
<evidence type="ECO:0000259" key="7">
    <source>
        <dbReference type="Pfam" id="PF02687"/>
    </source>
</evidence>
<keyword evidence="4 6" id="KW-1133">Transmembrane helix</keyword>
<evidence type="ECO:0000256" key="1">
    <source>
        <dbReference type="ARBA" id="ARBA00004651"/>
    </source>
</evidence>
<dbReference type="AlphaFoldDB" id="A0A164A1E6"/>
<evidence type="ECO:0000256" key="4">
    <source>
        <dbReference type="ARBA" id="ARBA00022989"/>
    </source>
</evidence>
<dbReference type="InterPro" id="IPR003838">
    <property type="entry name" value="ABC3_permease_C"/>
</dbReference>
<evidence type="ECO:0000256" key="5">
    <source>
        <dbReference type="ARBA" id="ARBA00023136"/>
    </source>
</evidence>
<keyword evidence="2" id="KW-1003">Cell membrane</keyword>
<keyword evidence="5 6" id="KW-0472">Membrane</keyword>
<organism evidence="8 9">
    <name type="scientific">Mycobacterium ostraviense</name>
    <dbReference type="NCBI Taxonomy" id="2738409"/>
    <lineage>
        <taxon>Bacteria</taxon>
        <taxon>Bacillati</taxon>
        <taxon>Actinomycetota</taxon>
        <taxon>Actinomycetes</taxon>
        <taxon>Mycobacteriales</taxon>
        <taxon>Mycobacteriaceae</taxon>
        <taxon>Mycobacterium</taxon>
    </lineage>
</organism>
<comment type="caution">
    <text evidence="8">The sequence shown here is derived from an EMBL/GenBank/DDBJ whole genome shotgun (WGS) entry which is preliminary data.</text>
</comment>
<reference evidence="9" key="1">
    <citation type="submission" date="2016-04" db="EMBL/GenBank/DDBJ databases">
        <authorList>
            <person name="Strapagiel D."/>
            <person name="Borowka P."/>
            <person name="Marciniak B."/>
            <person name="Bakula Z."/>
            <person name="Van Ingen J."/>
            <person name="Safianowska A."/>
            <person name="Dziadek J."/>
            <person name="Jagielski T."/>
        </authorList>
    </citation>
    <scope>NUCLEOTIDE SEQUENCE [LARGE SCALE GENOMIC DNA]</scope>
    <source>
        <strain evidence="9">1010001458</strain>
    </source>
</reference>
<sequence length="96" mass="9771">MLRAMGGSRRFTVQMVLAEAAGIGVVGGVAGLAFGLTDQWLYSLVSADVMNFGVGFRPGPMALILTIGAVAVSLLGALPPAARASRLNIIEAVGLE</sequence>
<feature type="domain" description="ABC3 transporter permease C-terminal" evidence="7">
    <location>
        <begin position="1"/>
        <end position="88"/>
    </location>
</feature>
<keyword evidence="9" id="KW-1185">Reference proteome</keyword>
<feature type="transmembrane region" description="Helical" evidence="6">
    <location>
        <begin position="12"/>
        <end position="36"/>
    </location>
</feature>
<accession>A0A164A1E6</accession>
<evidence type="ECO:0000256" key="2">
    <source>
        <dbReference type="ARBA" id="ARBA00022475"/>
    </source>
</evidence>